<dbReference type="SUPFAM" id="SSF56770">
    <property type="entry name" value="HydA/Nqo6-like"/>
    <property type="match status" value="1"/>
</dbReference>
<reference evidence="1 2" key="1">
    <citation type="submission" date="2015-07" db="EMBL/GenBank/DDBJ databases">
        <title>Whole genome sequence of Herpetosiphon geysericola DSM 7119.</title>
        <authorList>
            <person name="Hemp J."/>
            <person name="Ward L.M."/>
            <person name="Pace L.A."/>
            <person name="Fischer W.W."/>
        </authorList>
    </citation>
    <scope>NUCLEOTIDE SEQUENCE [LARGE SCALE GENOMIC DNA]</scope>
    <source>
        <strain evidence="1 2">DSM 7119</strain>
    </source>
</reference>
<dbReference type="Gene3D" id="3.40.50.12280">
    <property type="match status" value="1"/>
</dbReference>
<organism evidence="1 2">
    <name type="scientific">Herpetosiphon geysericola</name>
    <dbReference type="NCBI Taxonomy" id="70996"/>
    <lineage>
        <taxon>Bacteria</taxon>
        <taxon>Bacillati</taxon>
        <taxon>Chloroflexota</taxon>
        <taxon>Chloroflexia</taxon>
        <taxon>Herpetosiphonales</taxon>
        <taxon>Herpetosiphonaceae</taxon>
        <taxon>Herpetosiphon</taxon>
    </lineage>
</organism>
<dbReference type="OrthoDB" id="159613at2"/>
<proteinExistence type="predicted"/>
<dbReference type="Proteomes" id="UP000050277">
    <property type="component" value="Unassembled WGS sequence"/>
</dbReference>
<accession>A0A0P6Y0I4</accession>
<dbReference type="EMBL" id="LGKP01000022">
    <property type="protein sequence ID" value="KPL85965.1"/>
    <property type="molecule type" value="Genomic_DNA"/>
</dbReference>
<protein>
    <recommendedName>
        <fullName evidence="3">Flavodoxin-like domain-containing protein</fullName>
    </recommendedName>
</protein>
<keyword evidence="2" id="KW-1185">Reference proteome</keyword>
<comment type="caution">
    <text evidence="1">The sequence shown here is derived from an EMBL/GenBank/DDBJ whole genome shotgun (WGS) entry which is preliminary data.</text>
</comment>
<gene>
    <name evidence="1" type="ORF">SE18_13775</name>
</gene>
<dbReference type="RefSeq" id="WP_054535040.1">
    <property type="nucleotide sequence ID" value="NZ_LGKP01000022.1"/>
</dbReference>
<evidence type="ECO:0008006" key="3">
    <source>
        <dbReference type="Google" id="ProtNLM"/>
    </source>
</evidence>
<dbReference type="AlphaFoldDB" id="A0A0P6Y0I4"/>
<evidence type="ECO:0000313" key="2">
    <source>
        <dbReference type="Proteomes" id="UP000050277"/>
    </source>
</evidence>
<sequence>MIAVYHLNAGSTGIEVRILAEAIRSARNLTWAATPAHADIFVLTGPIPLLLRPALMNVWRDFIVDRAPLIALGRASIDGHPFGRGGLAELPEIQVAAKIDGDPPTVTAIQAGIVQALNARTAKH</sequence>
<name>A0A0P6Y0I4_9CHLR</name>
<evidence type="ECO:0000313" key="1">
    <source>
        <dbReference type="EMBL" id="KPL85965.1"/>
    </source>
</evidence>
<dbReference type="STRING" id="70996.SE18_13775"/>